<evidence type="ECO:0000313" key="10">
    <source>
        <dbReference type="EMBL" id="PPA68725.1"/>
    </source>
</evidence>
<evidence type="ECO:0000256" key="4">
    <source>
        <dbReference type="ARBA" id="ARBA00022989"/>
    </source>
</evidence>
<keyword evidence="2" id="KW-0813">Transport</keyword>
<keyword evidence="3 8" id="KW-0812">Transmembrane</keyword>
<dbReference type="GO" id="GO:0005249">
    <property type="term" value="F:voltage-gated potassium channel activity"/>
    <property type="evidence" value="ECO:0007669"/>
    <property type="project" value="InterPro"/>
</dbReference>
<reference evidence="11 12" key="1">
    <citation type="submission" date="2018-02" db="EMBL/GenBank/DDBJ databases">
        <title>Jeotgalibacillus proteolyticum sp. nov. a protease producing bacterium isolated from ocean sediments of Laizhou Bay.</title>
        <authorList>
            <person name="Li Y."/>
        </authorList>
    </citation>
    <scope>NUCLEOTIDE SEQUENCE [LARGE SCALE GENOMIC DNA]</scope>
    <source>
        <strain evidence="11 12">22-7</strain>
    </source>
</reference>
<evidence type="ECO:0000256" key="6">
    <source>
        <dbReference type="ARBA" id="ARBA00023136"/>
    </source>
</evidence>
<feature type="transmembrane region" description="Helical" evidence="8">
    <location>
        <begin position="68"/>
        <end position="88"/>
    </location>
</feature>
<dbReference type="PANTHER" id="PTHR11537">
    <property type="entry name" value="VOLTAGE-GATED POTASSIUM CHANNEL"/>
    <property type="match status" value="1"/>
</dbReference>
<evidence type="ECO:0000256" key="3">
    <source>
        <dbReference type="ARBA" id="ARBA00022692"/>
    </source>
</evidence>
<dbReference type="Gene3D" id="1.10.287.70">
    <property type="match status" value="1"/>
</dbReference>
<evidence type="ECO:0000256" key="7">
    <source>
        <dbReference type="ARBA" id="ARBA00023303"/>
    </source>
</evidence>
<evidence type="ECO:0000259" key="9">
    <source>
        <dbReference type="Pfam" id="PF07885"/>
    </source>
</evidence>
<dbReference type="RefSeq" id="WP_104059686.1">
    <property type="nucleotide sequence ID" value="NZ_PREZ01000009.1"/>
</dbReference>
<dbReference type="EMBL" id="PREZ01000009">
    <property type="protein sequence ID" value="PPA68802.1"/>
    <property type="molecule type" value="Genomic_DNA"/>
</dbReference>
<dbReference type="SUPFAM" id="SSF81324">
    <property type="entry name" value="Voltage-gated potassium channels"/>
    <property type="match status" value="1"/>
</dbReference>
<feature type="transmembrane region" description="Helical" evidence="8">
    <location>
        <begin position="125"/>
        <end position="149"/>
    </location>
</feature>
<feature type="domain" description="Potassium channel" evidence="9">
    <location>
        <begin position="75"/>
        <end position="149"/>
    </location>
</feature>
<dbReference type="PANTHER" id="PTHR11537:SF254">
    <property type="entry name" value="POTASSIUM VOLTAGE-GATED CHANNEL PROTEIN SHAB"/>
    <property type="match status" value="1"/>
</dbReference>
<dbReference type="GO" id="GO:0008076">
    <property type="term" value="C:voltage-gated potassium channel complex"/>
    <property type="evidence" value="ECO:0007669"/>
    <property type="project" value="InterPro"/>
</dbReference>
<evidence type="ECO:0000256" key="8">
    <source>
        <dbReference type="SAM" id="Phobius"/>
    </source>
</evidence>
<keyword evidence="6 8" id="KW-0472">Membrane</keyword>
<comment type="caution">
    <text evidence="11">The sequence shown here is derived from an EMBL/GenBank/DDBJ whole genome shotgun (WGS) entry which is preliminary data.</text>
</comment>
<dbReference type="GO" id="GO:0001508">
    <property type="term" value="P:action potential"/>
    <property type="evidence" value="ECO:0007669"/>
    <property type="project" value="TreeGrafter"/>
</dbReference>
<dbReference type="OrthoDB" id="9785285at2"/>
<evidence type="ECO:0000313" key="11">
    <source>
        <dbReference type="EMBL" id="PPA68802.1"/>
    </source>
</evidence>
<evidence type="ECO:0000256" key="2">
    <source>
        <dbReference type="ARBA" id="ARBA00022448"/>
    </source>
</evidence>
<evidence type="ECO:0000256" key="5">
    <source>
        <dbReference type="ARBA" id="ARBA00023065"/>
    </source>
</evidence>
<dbReference type="Pfam" id="PF07885">
    <property type="entry name" value="Ion_trans_2"/>
    <property type="match status" value="1"/>
</dbReference>
<name>A0A2S5G743_9BACL</name>
<keyword evidence="7" id="KW-0407">Ion channel</keyword>
<dbReference type="Proteomes" id="UP000239047">
    <property type="component" value="Unassembled WGS sequence"/>
</dbReference>
<proteinExistence type="predicted"/>
<comment type="subcellular location">
    <subcellularLocation>
        <location evidence="1">Membrane</location>
        <topology evidence="1">Multi-pass membrane protein</topology>
    </subcellularLocation>
</comment>
<evidence type="ECO:0000313" key="12">
    <source>
        <dbReference type="Proteomes" id="UP000239047"/>
    </source>
</evidence>
<evidence type="ECO:0000256" key="1">
    <source>
        <dbReference type="ARBA" id="ARBA00004141"/>
    </source>
</evidence>
<keyword evidence="12" id="KW-1185">Reference proteome</keyword>
<dbReference type="InterPro" id="IPR028325">
    <property type="entry name" value="VG_K_chnl"/>
</dbReference>
<keyword evidence="5" id="KW-0406">Ion transport</keyword>
<organism evidence="11 12">
    <name type="scientific">Jeotgalibacillus proteolyticus</name>
    <dbReference type="NCBI Taxonomy" id="2082395"/>
    <lineage>
        <taxon>Bacteria</taxon>
        <taxon>Bacillati</taxon>
        <taxon>Bacillota</taxon>
        <taxon>Bacilli</taxon>
        <taxon>Bacillales</taxon>
        <taxon>Caryophanaceae</taxon>
        <taxon>Jeotgalibacillus</taxon>
    </lineage>
</organism>
<accession>A0A2S5G743</accession>
<dbReference type="InterPro" id="IPR013099">
    <property type="entry name" value="K_chnl_dom"/>
</dbReference>
<protein>
    <submittedName>
        <fullName evidence="11">Ion transporter</fullName>
    </submittedName>
</protein>
<gene>
    <name evidence="10" type="ORF">C4B60_19340</name>
    <name evidence="11" type="ORF">C4B60_19770</name>
</gene>
<keyword evidence="4 8" id="KW-1133">Transmembrane helix</keyword>
<dbReference type="EMBL" id="PREZ01000009">
    <property type="protein sequence ID" value="PPA68725.1"/>
    <property type="molecule type" value="Genomic_DNA"/>
</dbReference>
<feature type="transmembrane region" description="Helical" evidence="8">
    <location>
        <begin position="100"/>
        <end position="118"/>
    </location>
</feature>
<sequence>MGGPFFDVLLRLLFLKNKKKYIKNNPFDFIAIIPLDSVFQFARFLKVLRLTVLFKKTPVFHILQTNGLNKVITMMVILIIFSAIPITVLEPGIQTFTDGIWWAVVTATTVGYGDISPITTTGRVIAVLLMIFGIGLIGMVTSSIATYFIKTNDSKEIQPPNPNPTVDYVKGQLDNYQNLSDHDFERLLFLVSSLRNENKLTQNKSWERVLTH</sequence>
<dbReference type="AlphaFoldDB" id="A0A2S5G743"/>